<name>A0A9N9P840_9GLOM</name>
<feature type="non-terminal residue" evidence="2">
    <location>
        <position position="53"/>
    </location>
</feature>
<dbReference type="Proteomes" id="UP000789396">
    <property type="component" value="Unassembled WGS sequence"/>
</dbReference>
<organism evidence="2 3">
    <name type="scientific">Racocetra fulgida</name>
    <dbReference type="NCBI Taxonomy" id="60492"/>
    <lineage>
        <taxon>Eukaryota</taxon>
        <taxon>Fungi</taxon>
        <taxon>Fungi incertae sedis</taxon>
        <taxon>Mucoromycota</taxon>
        <taxon>Glomeromycotina</taxon>
        <taxon>Glomeromycetes</taxon>
        <taxon>Diversisporales</taxon>
        <taxon>Gigasporaceae</taxon>
        <taxon>Racocetra</taxon>
    </lineage>
</organism>
<reference evidence="2" key="1">
    <citation type="submission" date="2021-06" db="EMBL/GenBank/DDBJ databases">
        <authorList>
            <person name="Kallberg Y."/>
            <person name="Tangrot J."/>
            <person name="Rosling A."/>
        </authorList>
    </citation>
    <scope>NUCLEOTIDE SEQUENCE</scope>
    <source>
        <strain evidence="2">IN212</strain>
    </source>
</reference>
<evidence type="ECO:0000256" key="1">
    <source>
        <dbReference type="SAM" id="MobiDB-lite"/>
    </source>
</evidence>
<feature type="non-terminal residue" evidence="2">
    <location>
        <position position="1"/>
    </location>
</feature>
<accession>A0A9N9P840</accession>
<keyword evidence="3" id="KW-1185">Reference proteome</keyword>
<evidence type="ECO:0000313" key="3">
    <source>
        <dbReference type="Proteomes" id="UP000789396"/>
    </source>
</evidence>
<feature type="region of interest" description="Disordered" evidence="1">
    <location>
        <begin position="1"/>
        <end position="26"/>
    </location>
</feature>
<dbReference type="EMBL" id="CAJVPZ010069261">
    <property type="protein sequence ID" value="CAG8798833.1"/>
    <property type="molecule type" value="Genomic_DNA"/>
</dbReference>
<comment type="caution">
    <text evidence="2">The sequence shown here is derived from an EMBL/GenBank/DDBJ whole genome shotgun (WGS) entry which is preliminary data.</text>
</comment>
<proteinExistence type="predicted"/>
<sequence>VKAFKGQGKNSATATIQPHPPKIENEHNDYKFYHAKNKRIYANDTINLGTNKI</sequence>
<gene>
    <name evidence="2" type="ORF">RFULGI_LOCUS17523</name>
</gene>
<protein>
    <submittedName>
        <fullName evidence="2">9629_t:CDS:1</fullName>
    </submittedName>
</protein>
<dbReference type="AlphaFoldDB" id="A0A9N9P840"/>
<evidence type="ECO:0000313" key="2">
    <source>
        <dbReference type="EMBL" id="CAG8798833.1"/>
    </source>
</evidence>